<feature type="compositionally biased region" description="Basic and acidic residues" evidence="1">
    <location>
        <begin position="510"/>
        <end position="529"/>
    </location>
</feature>
<feature type="region of interest" description="Disordered" evidence="1">
    <location>
        <begin position="213"/>
        <end position="595"/>
    </location>
</feature>
<evidence type="ECO:0000313" key="2">
    <source>
        <dbReference type="EMBL" id="CAJ1899199.1"/>
    </source>
</evidence>
<organism evidence="2 3">
    <name type="scientific">Cylindrotheca closterium</name>
    <dbReference type="NCBI Taxonomy" id="2856"/>
    <lineage>
        <taxon>Eukaryota</taxon>
        <taxon>Sar</taxon>
        <taxon>Stramenopiles</taxon>
        <taxon>Ochrophyta</taxon>
        <taxon>Bacillariophyta</taxon>
        <taxon>Bacillariophyceae</taxon>
        <taxon>Bacillariophycidae</taxon>
        <taxon>Bacillariales</taxon>
        <taxon>Bacillariaceae</taxon>
        <taxon>Cylindrotheca</taxon>
    </lineage>
</organism>
<reference evidence="2" key="1">
    <citation type="submission" date="2023-08" db="EMBL/GenBank/DDBJ databases">
        <authorList>
            <person name="Audoor S."/>
            <person name="Bilcke G."/>
        </authorList>
    </citation>
    <scope>NUCLEOTIDE SEQUENCE</scope>
</reference>
<feature type="region of interest" description="Disordered" evidence="1">
    <location>
        <begin position="618"/>
        <end position="641"/>
    </location>
</feature>
<feature type="compositionally biased region" description="Basic and acidic residues" evidence="1">
    <location>
        <begin position="428"/>
        <end position="465"/>
    </location>
</feature>
<feature type="compositionally biased region" description="Basic and acidic residues" evidence="1">
    <location>
        <begin position="339"/>
        <end position="348"/>
    </location>
</feature>
<accession>A0AAD2FAQ7</accession>
<feature type="compositionally biased region" description="Basic and acidic residues" evidence="1">
    <location>
        <begin position="243"/>
        <end position="277"/>
    </location>
</feature>
<dbReference type="AlphaFoldDB" id="A0AAD2FAQ7"/>
<protein>
    <submittedName>
        <fullName evidence="2">Uncharacterized protein</fullName>
    </submittedName>
</protein>
<gene>
    <name evidence="2" type="ORF">CYCCA115_LOCUS271</name>
</gene>
<feature type="compositionally biased region" description="Basic and acidic residues" evidence="1">
    <location>
        <begin position="545"/>
        <end position="557"/>
    </location>
</feature>
<feature type="compositionally biased region" description="Basic and acidic residues" evidence="1">
    <location>
        <begin position="622"/>
        <end position="633"/>
    </location>
</feature>
<feature type="compositionally biased region" description="Basic and acidic residues" evidence="1">
    <location>
        <begin position="7"/>
        <end position="18"/>
    </location>
</feature>
<feature type="region of interest" description="Disordered" evidence="1">
    <location>
        <begin position="1"/>
        <end position="53"/>
    </location>
</feature>
<feature type="compositionally biased region" description="Basic residues" evidence="1">
    <location>
        <begin position="40"/>
        <end position="51"/>
    </location>
</feature>
<feature type="compositionally biased region" description="Acidic residues" evidence="1">
    <location>
        <begin position="298"/>
        <end position="315"/>
    </location>
</feature>
<feature type="compositionally biased region" description="Polar residues" evidence="1">
    <location>
        <begin position="585"/>
        <end position="595"/>
    </location>
</feature>
<proteinExistence type="predicted"/>
<feature type="compositionally biased region" description="Basic and acidic residues" evidence="1">
    <location>
        <begin position="408"/>
        <end position="421"/>
    </location>
</feature>
<dbReference type="EMBL" id="CAKOGP040000001">
    <property type="protein sequence ID" value="CAJ1899199.1"/>
    <property type="molecule type" value="Genomic_DNA"/>
</dbReference>
<sequence length="1222" mass="137125">MASQADHANDENNKKLHEISTPQSLKPQKAIKAPTSTSSSKKKKSPPKSTKKVCACGRGMACAGMTQAFRLLGDVRCHFVELPRYRENPPSFKYQFRNNMRAAYIRNLQKCNADLNEAEFEDAKKRRFVALHHFQPQVVKAFYENPMTYSKLHRVPISITEHEVKEMSIQVGEEDRILSANGNPTGGFYFCPNYAPTDVHQDLKDLVRSKRLFNETKSTPQKETPPKPKEVQFPSYSNATGTPEKKSINKHLQDQRKQREVTPRKEEVDQHLQEQRNQRQQQQQQTPKKEGPAAADDSSTEEDDLEDQTTNDLEEVPSKDFDDIVTNAEPSGDASNFDDLWKDERGAQDENDTVDDAERPKDDTATDDEREGPAEDSPPQRRKSDMSALTTDENDEVSQAVLSANATKPEDWEENKGDKSSSGDNIDQDEKEKEKARLPHHESIDKRIKQNEEVGREQSIERELFPADPTAASQKREENHDLDNDMLAPAPSGEDDMSNSSSPSKLVARNSDHPWDLSKYRTVELETRTKRSSAAFIDPTTPTQSKDESCDSAESPRKTPAGMDIIEEGPKESLADVGVDDSHRSNPNSDEAPQQQYLDFYDDEEDVKARNKYNASFALSRSKSEESGEESKADVSFSSEGGGISPNAIGLTFEMPGSDPTLRIQVHNDLIALESRRRSDISTLLNYHKEQWQTARDILLTGVHNVEFAERLVSGFAQAGMLFADSLEAISEDRFLDDRGKTVKSSFVQNRLKQRRSTQEYSIENRVKDDDFGQSALLKALIESQLTMAQTIDESAEYLMDMMLPEVTDLKEDIQATAAELEMLGGGIVRQLMTSEIEVKNIWDVFDALVTGDLMEYSVHGSSHGSMHGGSFHSVGSTSLHGMIPDSASVASTGTSPIKSKFKQLGSLGSIEDGWLVELIYKSAISCQKKVFAMAETELSKLYKEISIFEERRLQKLHPLMIAFVPRQRRLFSAMPDAFKGVLDDLVGMRIDEESLQKHIDDTLKNRSRDRLAGSQKHRSSIMNRSRLQTAKDSPEDVTDIERLYGSPFFSSMIVLSRVLELKPFGLGSIVKASYKLALVVVTSDGNFHVFSMPPGADASLDQSPLEVFRLLYPSMEFESAADWRRKADIAKQLTPSVSLDLRACTIRVSNIRKKELDVIQEKEMQQRNSFFGKKIMKAVKDGGQGPTKCTLRLPTTIDAVELADVLTNTKNGLSQKSKQWK</sequence>
<dbReference type="Proteomes" id="UP001295423">
    <property type="component" value="Unassembled WGS sequence"/>
</dbReference>
<evidence type="ECO:0000313" key="3">
    <source>
        <dbReference type="Proteomes" id="UP001295423"/>
    </source>
</evidence>
<comment type="caution">
    <text evidence="2">The sequence shown here is derived from an EMBL/GenBank/DDBJ whole genome shotgun (WGS) entry which is preliminary data.</text>
</comment>
<evidence type="ECO:0000256" key="1">
    <source>
        <dbReference type="SAM" id="MobiDB-lite"/>
    </source>
</evidence>
<keyword evidence="3" id="KW-1185">Reference proteome</keyword>
<feature type="compositionally biased region" description="Basic and acidic residues" evidence="1">
    <location>
        <begin position="474"/>
        <end position="483"/>
    </location>
</feature>
<name>A0AAD2FAQ7_9STRA</name>
<feature type="compositionally biased region" description="Basic and acidic residues" evidence="1">
    <location>
        <begin position="568"/>
        <end position="584"/>
    </location>
</feature>